<dbReference type="Gene3D" id="1.20.1730.10">
    <property type="entry name" value="Sodium/glucose cotransporter"/>
    <property type="match status" value="1"/>
</dbReference>
<reference evidence="7 8" key="1">
    <citation type="submission" date="2019-12" db="EMBL/GenBank/DDBJ databases">
        <title>Complete genome sequence of Algicella marina strain 9Alg 56(T) isolated from the red alga Tichocarpus crinitus.</title>
        <authorList>
            <person name="Kim S.-G."/>
            <person name="Nedashkovskaya O.I."/>
        </authorList>
    </citation>
    <scope>NUCLEOTIDE SEQUENCE [LARGE SCALE GENOMIC DNA]</scope>
    <source>
        <strain evidence="7 8">9Alg 56</strain>
    </source>
</reference>
<feature type="transmembrane region" description="Helical" evidence="6">
    <location>
        <begin position="341"/>
        <end position="361"/>
    </location>
</feature>
<feature type="transmembrane region" description="Helical" evidence="6">
    <location>
        <begin position="222"/>
        <end position="240"/>
    </location>
</feature>
<feature type="transmembrane region" description="Helical" evidence="6">
    <location>
        <begin position="299"/>
        <end position="320"/>
    </location>
</feature>
<dbReference type="KEGG" id="amaq:GO499_05260"/>
<dbReference type="EMBL" id="CP046620">
    <property type="protein sequence ID" value="QHQ34640.1"/>
    <property type="molecule type" value="Genomic_DNA"/>
</dbReference>
<keyword evidence="3 6" id="KW-0812">Transmembrane</keyword>
<keyword evidence="5 6" id="KW-0472">Membrane</keyword>
<dbReference type="PROSITE" id="PS50283">
    <property type="entry name" value="NA_SOLUT_SYMP_3"/>
    <property type="match status" value="1"/>
</dbReference>
<evidence type="ECO:0000313" key="8">
    <source>
        <dbReference type="Proteomes" id="UP000464495"/>
    </source>
</evidence>
<feature type="transmembrane region" description="Helical" evidence="6">
    <location>
        <begin position="432"/>
        <end position="456"/>
    </location>
</feature>
<feature type="transmembrane region" description="Helical" evidence="6">
    <location>
        <begin position="79"/>
        <end position="96"/>
    </location>
</feature>
<gene>
    <name evidence="7" type="ORF">GO499_05260</name>
</gene>
<protein>
    <submittedName>
        <fullName evidence="7">Sodium:proline symporter</fullName>
    </submittedName>
</protein>
<feature type="transmembrane region" description="Helical" evidence="6">
    <location>
        <begin position="367"/>
        <end position="391"/>
    </location>
</feature>
<evidence type="ECO:0000256" key="5">
    <source>
        <dbReference type="ARBA" id="ARBA00023136"/>
    </source>
</evidence>
<evidence type="ECO:0000256" key="6">
    <source>
        <dbReference type="SAM" id="Phobius"/>
    </source>
</evidence>
<comment type="subcellular location">
    <subcellularLocation>
        <location evidence="1">Membrane</location>
        <topology evidence="1">Multi-pass membrane protein</topology>
    </subcellularLocation>
</comment>
<proteinExistence type="inferred from homology"/>
<sequence>MTFFASPYALVLLVLAVTLISFLWAPRRVDADGFFGGADRLGRAPGLWTLTFSQVTTWIFARSLMNAAILGFYYGMPGALAYTAYYLSFITGMWIVGRLRMRGAGSVQEWLREEFGPVGTGCYNVVVALRLMSEVFANLLVVGVLFGAAFEATHAGELAMVGMALIGLGYSAMGGLRASLRTDVVQMALFAVVFAVAFVAMVTGPGFFASAVIVSGGVAGPGPGWALLAVALLQVLSYPAHDPVMMDRGFLADERTTRNAFLYAFWISAAFILGFGIFGIQAGILAGEGEAMEAVWARMFGPFVLFCLSASLIVSALSTLDSALASAARLAVVELRLGARTVANGRIAMAAFMLGGVLLLLAETEDLFAAVAVSGTASMFLAPVLLIGLFLGRPIPLWSYLVSFAAAMAGAAVYFFEGSAAVAWLFGDMHKYLLLLEICIIVLAVGFGACLTAVFADGRRSRKGFS</sequence>
<evidence type="ECO:0000256" key="3">
    <source>
        <dbReference type="ARBA" id="ARBA00022692"/>
    </source>
</evidence>
<dbReference type="InterPro" id="IPR038377">
    <property type="entry name" value="Na/Glc_symporter_sf"/>
</dbReference>
<dbReference type="InterPro" id="IPR001734">
    <property type="entry name" value="Na/solute_symporter"/>
</dbReference>
<dbReference type="Proteomes" id="UP000464495">
    <property type="component" value="Chromosome"/>
</dbReference>
<accession>A0A6P1SYE0</accession>
<evidence type="ECO:0000256" key="1">
    <source>
        <dbReference type="ARBA" id="ARBA00004141"/>
    </source>
</evidence>
<evidence type="ECO:0000256" key="4">
    <source>
        <dbReference type="ARBA" id="ARBA00022989"/>
    </source>
</evidence>
<dbReference type="GO" id="GO:0022857">
    <property type="term" value="F:transmembrane transporter activity"/>
    <property type="evidence" value="ECO:0007669"/>
    <property type="project" value="InterPro"/>
</dbReference>
<name>A0A6P1SYE0_9RHOB</name>
<feature type="transmembrane region" description="Helical" evidence="6">
    <location>
        <begin position="398"/>
        <end position="426"/>
    </location>
</feature>
<keyword evidence="8" id="KW-1185">Reference proteome</keyword>
<feature type="transmembrane region" description="Helical" evidence="6">
    <location>
        <begin position="158"/>
        <end position="176"/>
    </location>
</feature>
<feature type="transmembrane region" description="Helical" evidence="6">
    <location>
        <begin position="261"/>
        <end position="287"/>
    </location>
</feature>
<feature type="transmembrane region" description="Helical" evidence="6">
    <location>
        <begin position="6"/>
        <end position="25"/>
    </location>
</feature>
<dbReference type="GO" id="GO:0016020">
    <property type="term" value="C:membrane"/>
    <property type="evidence" value="ECO:0007669"/>
    <property type="project" value="UniProtKB-SubCell"/>
</dbReference>
<organism evidence="7 8">
    <name type="scientific">Algicella marina</name>
    <dbReference type="NCBI Taxonomy" id="2683284"/>
    <lineage>
        <taxon>Bacteria</taxon>
        <taxon>Pseudomonadati</taxon>
        <taxon>Pseudomonadota</taxon>
        <taxon>Alphaproteobacteria</taxon>
        <taxon>Rhodobacterales</taxon>
        <taxon>Paracoccaceae</taxon>
        <taxon>Algicella</taxon>
    </lineage>
</organism>
<feature type="transmembrane region" description="Helical" evidence="6">
    <location>
        <begin position="135"/>
        <end position="152"/>
    </location>
</feature>
<dbReference type="AlphaFoldDB" id="A0A6P1SYE0"/>
<evidence type="ECO:0000313" key="7">
    <source>
        <dbReference type="EMBL" id="QHQ34640.1"/>
    </source>
</evidence>
<keyword evidence="4 6" id="KW-1133">Transmembrane helix</keyword>
<comment type="similarity">
    <text evidence="2">Belongs to the sodium:solute symporter (SSF) (TC 2.A.21) family.</text>
</comment>
<evidence type="ECO:0000256" key="2">
    <source>
        <dbReference type="ARBA" id="ARBA00006434"/>
    </source>
</evidence>
<dbReference type="RefSeq" id="WP_161861209.1">
    <property type="nucleotide sequence ID" value="NZ_CP046620.1"/>
</dbReference>
<feature type="transmembrane region" description="Helical" evidence="6">
    <location>
        <begin position="188"/>
        <end position="216"/>
    </location>
</feature>